<sequence length="287" mass="31452">MSLPPVSYSPLSSSYPGNPKNSNSYLDTETPPPPPPKPSSHETSRINTPQTGSPLPLPPLPSGSIPQESNLSITNAQGQTSPQGDPPLTCPADSLPDDAFSPTTLPQPPDIDDGWIPDSLKDKSTTDLHAILENSTLLQALSTTHVSYPATQAHLTTVLASNKQLANHLLSLESHLHSLRDSTESLLLQHQSLELSWRKKQSEMDTALEPWSPKALYQRLVAGITEQEAVCRAVEESFLESEGDSEGKASEREVMEWVRKVRGEGAKLESRREMRARWDEGRVGGWR</sequence>
<reference evidence="9 10" key="1">
    <citation type="submission" date="2016-06" db="EMBL/GenBank/DDBJ databases">
        <authorList>
            <person name="Kjaerup R.B."/>
            <person name="Dalgaard T.S."/>
            <person name="Juul-Madsen H.R."/>
        </authorList>
    </citation>
    <scope>NUCLEOTIDE SEQUENCE [LARGE SCALE GENOMIC DNA]</scope>
    <source>
        <strain evidence="9 10">Pb300</strain>
    </source>
</reference>
<evidence type="ECO:0000256" key="2">
    <source>
        <dbReference type="ARBA" id="ARBA00007617"/>
    </source>
</evidence>
<dbReference type="PROSITE" id="PS51314">
    <property type="entry name" value="VPS37_C"/>
    <property type="match status" value="1"/>
</dbReference>
<feature type="domain" description="VPS37 C-terminal" evidence="8">
    <location>
        <begin position="194"/>
        <end position="287"/>
    </location>
</feature>
<evidence type="ECO:0000256" key="3">
    <source>
        <dbReference type="ARBA" id="ARBA00022448"/>
    </source>
</evidence>
<comment type="similarity">
    <text evidence="2">Belongs to the VPS37 family.</text>
</comment>
<evidence type="ECO:0000256" key="7">
    <source>
        <dbReference type="SAM" id="MobiDB-lite"/>
    </source>
</evidence>
<dbReference type="GO" id="GO:0000813">
    <property type="term" value="C:ESCRT I complex"/>
    <property type="evidence" value="ECO:0007669"/>
    <property type="project" value="UniProtKB-ARBA"/>
</dbReference>
<keyword evidence="4" id="KW-0967">Endosome</keyword>
<name>A0A1D2J493_PARBR</name>
<gene>
    <name evidence="9" type="ORF">ACO22_07599</name>
</gene>
<keyword evidence="3 6" id="KW-0813">Transport</keyword>
<comment type="caution">
    <text evidence="9">The sequence shown here is derived from an EMBL/GenBank/DDBJ whole genome shotgun (WGS) entry which is preliminary data.</text>
</comment>
<dbReference type="PANTHER" id="PTHR13678:SF2">
    <property type="entry name" value="VACUOLAR PROTEIN SORTING-ASSOCIATED PROTEIN 37A"/>
    <property type="match status" value="1"/>
</dbReference>
<dbReference type="VEuPathDB" id="FungiDB:PADG_01832"/>
<feature type="region of interest" description="Disordered" evidence="7">
    <location>
        <begin position="1"/>
        <end position="119"/>
    </location>
</feature>
<evidence type="ECO:0000256" key="1">
    <source>
        <dbReference type="ARBA" id="ARBA00004177"/>
    </source>
</evidence>
<dbReference type="InterPro" id="IPR009851">
    <property type="entry name" value="Mod_r"/>
</dbReference>
<evidence type="ECO:0000256" key="4">
    <source>
        <dbReference type="ARBA" id="ARBA00022753"/>
    </source>
</evidence>
<evidence type="ECO:0000259" key="8">
    <source>
        <dbReference type="PROSITE" id="PS51314"/>
    </source>
</evidence>
<evidence type="ECO:0000256" key="6">
    <source>
        <dbReference type="PROSITE-ProRule" id="PRU00646"/>
    </source>
</evidence>
<proteinExistence type="inferred from homology"/>
<evidence type="ECO:0000313" key="10">
    <source>
        <dbReference type="Proteomes" id="UP000242814"/>
    </source>
</evidence>
<dbReference type="VEuPathDB" id="FungiDB:PABG_03272"/>
<dbReference type="GO" id="GO:0006623">
    <property type="term" value="P:protein targeting to vacuole"/>
    <property type="evidence" value="ECO:0007669"/>
    <property type="project" value="TreeGrafter"/>
</dbReference>
<dbReference type="GO" id="GO:0043162">
    <property type="term" value="P:ubiquitin-dependent protein catabolic process via the multivesicular body sorting pathway"/>
    <property type="evidence" value="ECO:0007669"/>
    <property type="project" value="TreeGrafter"/>
</dbReference>
<dbReference type="EMBL" id="LZYO01000583">
    <property type="protein sequence ID" value="ODH13103.1"/>
    <property type="molecule type" value="Genomic_DNA"/>
</dbReference>
<dbReference type="PANTHER" id="PTHR13678">
    <property type="entry name" value="VACUOLAR PROTEIN SORTING-ASSOCIATED PROTEIN 37"/>
    <property type="match status" value="1"/>
</dbReference>
<comment type="subcellular location">
    <subcellularLocation>
        <location evidence="1">Endosome</location>
    </subcellularLocation>
</comment>
<protein>
    <recommendedName>
        <fullName evidence="8">VPS37 C-terminal domain-containing protein</fullName>
    </recommendedName>
</protein>
<accession>A0A1D2J493</accession>
<feature type="compositionally biased region" description="Low complexity" evidence="7">
    <location>
        <begin position="1"/>
        <end position="16"/>
    </location>
</feature>
<evidence type="ECO:0000313" key="9">
    <source>
        <dbReference type="EMBL" id="ODH13103.1"/>
    </source>
</evidence>
<organism evidence="9 10">
    <name type="scientific">Paracoccidioides brasiliensis</name>
    <dbReference type="NCBI Taxonomy" id="121759"/>
    <lineage>
        <taxon>Eukaryota</taxon>
        <taxon>Fungi</taxon>
        <taxon>Dikarya</taxon>
        <taxon>Ascomycota</taxon>
        <taxon>Pezizomycotina</taxon>
        <taxon>Eurotiomycetes</taxon>
        <taxon>Eurotiomycetidae</taxon>
        <taxon>Onygenales</taxon>
        <taxon>Ajellomycetaceae</taxon>
        <taxon>Paracoccidioides</taxon>
    </lineage>
</organism>
<keyword evidence="5 6" id="KW-0653">Protein transport</keyword>
<evidence type="ECO:0000256" key="5">
    <source>
        <dbReference type="ARBA" id="ARBA00022927"/>
    </source>
</evidence>
<dbReference type="GO" id="GO:0006612">
    <property type="term" value="P:protein targeting to membrane"/>
    <property type="evidence" value="ECO:0007669"/>
    <property type="project" value="TreeGrafter"/>
</dbReference>
<dbReference type="Pfam" id="PF07200">
    <property type="entry name" value="Mod_r"/>
    <property type="match status" value="1"/>
</dbReference>
<dbReference type="AlphaFoldDB" id="A0A1D2J493"/>
<dbReference type="Proteomes" id="UP000242814">
    <property type="component" value="Unassembled WGS sequence"/>
</dbReference>
<feature type="compositionally biased region" description="Polar residues" evidence="7">
    <location>
        <begin position="65"/>
        <end position="83"/>
    </location>
</feature>